<dbReference type="RefSeq" id="WP_162332407.1">
    <property type="nucleotide sequence ID" value="NZ_CP048113.1"/>
</dbReference>
<feature type="signal peptide" evidence="1">
    <location>
        <begin position="1"/>
        <end position="16"/>
    </location>
</feature>
<keyword evidence="3" id="KW-1185">Reference proteome</keyword>
<evidence type="ECO:0000256" key="1">
    <source>
        <dbReference type="SAM" id="SignalP"/>
    </source>
</evidence>
<keyword evidence="1" id="KW-0732">Signal</keyword>
<sequence>MKTYLSLFLAAGILLACNNDTTENSDLTKDTAHIEEPPATGKVLRNTDTFSVGNKHFTIEPLAASSFSKQPTPDYDSTEESLIAKDADRIQRKGANLYIKLNNGLVTQLTNNTLDDAQYANYFYAGYIPEIHQHLIFGGYYESSDYVLVNADNGTITHVWGIPVISPDHKYVICPSVDLVAAFNYNGFQLFSYTDNKLVPEGDVVFEKWGPGQMKWLDNKTIEAEYVELDKDMNEVTKPVKLLMN</sequence>
<accession>A0A6B9ZGV5</accession>
<evidence type="ECO:0000313" key="3">
    <source>
        <dbReference type="Proteomes" id="UP000476411"/>
    </source>
</evidence>
<dbReference type="PROSITE" id="PS51257">
    <property type="entry name" value="PROKAR_LIPOPROTEIN"/>
    <property type="match status" value="1"/>
</dbReference>
<dbReference type="KEGG" id="chih:GWR21_14295"/>
<protein>
    <submittedName>
        <fullName evidence="2">Uncharacterized protein</fullName>
    </submittedName>
</protein>
<dbReference type="Proteomes" id="UP000476411">
    <property type="component" value="Chromosome"/>
</dbReference>
<organism evidence="2 3">
    <name type="scientific">Chitinophaga agri</name>
    <dbReference type="NCBI Taxonomy" id="2703787"/>
    <lineage>
        <taxon>Bacteria</taxon>
        <taxon>Pseudomonadati</taxon>
        <taxon>Bacteroidota</taxon>
        <taxon>Chitinophagia</taxon>
        <taxon>Chitinophagales</taxon>
        <taxon>Chitinophagaceae</taxon>
        <taxon>Chitinophaga</taxon>
    </lineage>
</organism>
<gene>
    <name evidence="2" type="ORF">GWR21_14295</name>
</gene>
<reference evidence="2 3" key="1">
    <citation type="submission" date="2020-01" db="EMBL/GenBank/DDBJ databases">
        <title>Complete genome sequence of Chitinophaga sp. H33E-04 isolated from quinoa roots.</title>
        <authorList>
            <person name="Weon H.-Y."/>
            <person name="Lee S.A."/>
        </authorList>
    </citation>
    <scope>NUCLEOTIDE SEQUENCE [LARGE SCALE GENOMIC DNA]</scope>
    <source>
        <strain evidence="2 3">H33E-04</strain>
    </source>
</reference>
<dbReference type="AlphaFoldDB" id="A0A6B9ZGV5"/>
<dbReference type="EMBL" id="CP048113">
    <property type="protein sequence ID" value="QHS60721.1"/>
    <property type="molecule type" value="Genomic_DNA"/>
</dbReference>
<proteinExistence type="predicted"/>
<name>A0A6B9ZGV5_9BACT</name>
<evidence type="ECO:0000313" key="2">
    <source>
        <dbReference type="EMBL" id="QHS60721.1"/>
    </source>
</evidence>
<feature type="chain" id="PRO_5025657813" evidence="1">
    <location>
        <begin position="17"/>
        <end position="245"/>
    </location>
</feature>